<dbReference type="Pfam" id="PF10086">
    <property type="entry name" value="YhfC"/>
    <property type="match status" value="1"/>
</dbReference>
<dbReference type="GO" id="GO:0006508">
    <property type="term" value="P:proteolysis"/>
    <property type="evidence" value="ECO:0007669"/>
    <property type="project" value="UniProtKB-KW"/>
</dbReference>
<dbReference type="PIRSF" id="PIRSF033101">
    <property type="entry name" value="UCP033101"/>
    <property type="match status" value="1"/>
</dbReference>
<dbReference type="AlphaFoldDB" id="A0A2G5RR92"/>
<sequence>MKGEIDLVGMFVQLFLSLIVPFALIIYGRKKGWLSWKAFGVGLLIFVLFSQVLEKVMHMLVIDPSGTSLKGISSVWAFVAYGALAAGVFEEIGRYVGFRFMLKNNRAYGDGLSFGLGHGGMEAVLIGAFSAVNMMVISHLVQTGQFEQIASSLPATQVEMLKTMLNQPDWMYVLGGIERTFAIAIHVALSLLVLYGVRKGQFRYVMYAIFIHALIDVVPALYQVKIISNVWIVETILAFIAIASLVFIQRIAEKFH</sequence>
<feature type="transmembrane region" description="Helical" evidence="1">
    <location>
        <begin position="170"/>
        <end position="197"/>
    </location>
</feature>
<dbReference type="RefSeq" id="WP_035046644.1">
    <property type="nucleotide sequence ID" value="NZ_PEDM01000008.1"/>
</dbReference>
<name>A0A2G5RR92_9BACL</name>
<dbReference type="InterPro" id="IPR011397">
    <property type="entry name" value="YhfC"/>
</dbReference>
<gene>
    <name evidence="2" type="ORF">CS060_05635</name>
</gene>
<dbReference type="EMBL" id="PEDM01000008">
    <property type="protein sequence ID" value="PIC05181.1"/>
    <property type="molecule type" value="Genomic_DNA"/>
</dbReference>
<feature type="transmembrane region" description="Helical" evidence="1">
    <location>
        <begin position="204"/>
        <end position="224"/>
    </location>
</feature>
<proteinExistence type="predicted"/>
<feature type="transmembrane region" description="Helical" evidence="1">
    <location>
        <begin position="230"/>
        <end position="248"/>
    </location>
</feature>
<keyword evidence="1" id="KW-1133">Transmembrane helix</keyword>
<evidence type="ECO:0000313" key="3">
    <source>
        <dbReference type="Proteomes" id="UP000230559"/>
    </source>
</evidence>
<feature type="transmembrane region" description="Helical" evidence="1">
    <location>
        <begin position="34"/>
        <end position="53"/>
    </location>
</feature>
<keyword evidence="1" id="KW-0812">Transmembrane</keyword>
<keyword evidence="2" id="KW-0378">Hydrolase</keyword>
<evidence type="ECO:0000313" key="2">
    <source>
        <dbReference type="EMBL" id="PIC05181.1"/>
    </source>
</evidence>
<feature type="transmembrane region" description="Helical" evidence="1">
    <location>
        <begin position="73"/>
        <end position="93"/>
    </location>
</feature>
<organism evidence="2 3">
    <name type="scientific">Anoxybacillus flavithermus</name>
    <dbReference type="NCBI Taxonomy" id="33934"/>
    <lineage>
        <taxon>Bacteria</taxon>
        <taxon>Bacillati</taxon>
        <taxon>Bacillota</taxon>
        <taxon>Bacilli</taxon>
        <taxon>Bacillales</taxon>
        <taxon>Anoxybacillaceae</taxon>
        <taxon>Anoxybacillus</taxon>
    </lineage>
</organism>
<protein>
    <submittedName>
        <fullName evidence="2">YhfC family intramembrane metalloprotease</fullName>
    </submittedName>
</protein>
<keyword evidence="1" id="KW-0472">Membrane</keyword>
<feature type="transmembrane region" description="Helical" evidence="1">
    <location>
        <begin position="114"/>
        <end position="137"/>
    </location>
</feature>
<comment type="caution">
    <text evidence="2">The sequence shown here is derived from an EMBL/GenBank/DDBJ whole genome shotgun (WGS) entry which is preliminary data.</text>
</comment>
<dbReference type="Proteomes" id="UP000230559">
    <property type="component" value="Unassembled WGS sequence"/>
</dbReference>
<feature type="transmembrane region" description="Helical" evidence="1">
    <location>
        <begin position="6"/>
        <end position="27"/>
    </location>
</feature>
<reference evidence="2 3" key="1">
    <citation type="submission" date="2017-10" db="EMBL/GenBank/DDBJ databases">
        <title>Draft genome sequence of Anoxybacillus flavithermus KU2-6-11 from caldera Uzon (Russia:Kamchtka).</title>
        <authorList>
            <person name="Korzhuk A.V."/>
            <person name="Rozanov A.S."/>
            <person name="Bryanskaya A.V."/>
            <person name="Peltek S.E."/>
        </authorList>
    </citation>
    <scope>NUCLEOTIDE SEQUENCE [LARGE SCALE GENOMIC DNA]</scope>
    <source>
        <strain evidence="2 3">KU2-6_11</strain>
    </source>
</reference>
<accession>A0A2G5RR92</accession>
<keyword evidence="2" id="KW-0645">Protease</keyword>
<keyword evidence="2" id="KW-0482">Metalloprotease</keyword>
<evidence type="ECO:0000256" key="1">
    <source>
        <dbReference type="SAM" id="Phobius"/>
    </source>
</evidence>
<dbReference type="GO" id="GO:0008237">
    <property type="term" value="F:metallopeptidase activity"/>
    <property type="evidence" value="ECO:0007669"/>
    <property type="project" value="UniProtKB-KW"/>
</dbReference>